<evidence type="ECO:0000256" key="3">
    <source>
        <dbReference type="ARBA" id="ARBA00022723"/>
    </source>
</evidence>
<comment type="similarity">
    <text evidence="1 8">Belongs to the cytochrome P450 family.</text>
</comment>
<reference evidence="9" key="1">
    <citation type="journal article" date="2014" name="Int. J. Syst. Evol. Microbiol.">
        <title>Complete genome sequence of Corynebacterium casei LMG S-19264T (=DSM 44701T), isolated from a smear-ripened cheese.</title>
        <authorList>
            <consortium name="US DOE Joint Genome Institute (JGI-PGF)"/>
            <person name="Walter F."/>
            <person name="Albersmeier A."/>
            <person name="Kalinowski J."/>
            <person name="Ruckert C."/>
        </authorList>
    </citation>
    <scope>NUCLEOTIDE SEQUENCE</scope>
    <source>
        <strain evidence="9">CGMCC 4.5737</strain>
    </source>
</reference>
<name>A0A8J3C9G4_9PSEU</name>
<dbReference type="InterPro" id="IPR001128">
    <property type="entry name" value="Cyt_P450"/>
</dbReference>
<dbReference type="CDD" id="cd11049">
    <property type="entry name" value="CYP170A1-like"/>
    <property type="match status" value="1"/>
</dbReference>
<evidence type="ECO:0000256" key="6">
    <source>
        <dbReference type="ARBA" id="ARBA00023033"/>
    </source>
</evidence>
<dbReference type="InterPro" id="IPR017972">
    <property type="entry name" value="Cyt_P450_CS"/>
</dbReference>
<keyword evidence="10" id="KW-1185">Reference proteome</keyword>
<protein>
    <submittedName>
        <fullName evidence="9">Cytochrome P450</fullName>
    </submittedName>
</protein>
<dbReference type="PRINTS" id="PR00385">
    <property type="entry name" value="P450"/>
</dbReference>
<dbReference type="GO" id="GO:0005506">
    <property type="term" value="F:iron ion binding"/>
    <property type="evidence" value="ECO:0007669"/>
    <property type="project" value="InterPro"/>
</dbReference>
<evidence type="ECO:0000256" key="1">
    <source>
        <dbReference type="ARBA" id="ARBA00010617"/>
    </source>
</evidence>
<accession>A0A8J3C9G4</accession>
<dbReference type="PROSITE" id="PS00086">
    <property type="entry name" value="CYTOCHROME_P450"/>
    <property type="match status" value="1"/>
</dbReference>
<dbReference type="AlphaFoldDB" id="A0A8J3C9G4"/>
<gene>
    <name evidence="9" type="ORF">GCM10012275_01750</name>
</gene>
<dbReference type="GO" id="GO:0016705">
    <property type="term" value="F:oxidoreductase activity, acting on paired donors, with incorporation or reduction of molecular oxygen"/>
    <property type="evidence" value="ECO:0007669"/>
    <property type="project" value="InterPro"/>
</dbReference>
<dbReference type="InterPro" id="IPR036396">
    <property type="entry name" value="Cyt_P450_sf"/>
</dbReference>
<evidence type="ECO:0000313" key="10">
    <source>
        <dbReference type="Proteomes" id="UP000637578"/>
    </source>
</evidence>
<keyword evidence="6 8" id="KW-0503">Monooxygenase</keyword>
<dbReference type="SUPFAM" id="SSF48264">
    <property type="entry name" value="Cytochrome P450"/>
    <property type="match status" value="1"/>
</dbReference>
<evidence type="ECO:0000256" key="2">
    <source>
        <dbReference type="ARBA" id="ARBA00022617"/>
    </source>
</evidence>
<evidence type="ECO:0000256" key="4">
    <source>
        <dbReference type="ARBA" id="ARBA00023002"/>
    </source>
</evidence>
<evidence type="ECO:0000313" key="9">
    <source>
        <dbReference type="EMBL" id="GGM33987.1"/>
    </source>
</evidence>
<dbReference type="InterPro" id="IPR050196">
    <property type="entry name" value="Cytochrome_P450_Monoox"/>
</dbReference>
<comment type="cofactor">
    <cofactor evidence="7">
        <name>heme</name>
        <dbReference type="ChEBI" id="CHEBI:30413"/>
    </cofactor>
</comment>
<dbReference type="EMBL" id="BMMK01000001">
    <property type="protein sequence ID" value="GGM33987.1"/>
    <property type="molecule type" value="Genomic_DNA"/>
</dbReference>
<dbReference type="Gene3D" id="1.10.630.10">
    <property type="entry name" value="Cytochrome P450"/>
    <property type="match status" value="1"/>
</dbReference>
<sequence length="425" mass="47969">MLRQPLRFMSSLQDRGSVVRISLGTVPVYVLTTPELLHQVLVSDAERFEKGIFFQRMRPFLGNGLVLSSGEFYRRQRRLVQPAFHRTRIARYSETMSRVARELVDSWHPGQVVDVDKRMQDLTISVAGQTLFSADLGSEVVREIERSVPILLKDGTIRALTPKFLEKLPLPGNRRFDEAISRVRRVVSDVVESAREGDTDRGDLLSTLIFSRDKETGEGMSDRQVLDEVITLLIAGTQTSALALSWFFYEIARHPGVERRLHAEVDDVVGPGPEVTFDDVSALTYTHQVANEILRKYSAWLLMRRSTADVSLDGIDLPAGSELAFSPYAFHHDPRFFRDPERFDPDRWAPDRVTEVPRDTFLPFGSGMHHCPGHHFAHAEIAITVATVASRHRLVPVPGRTVRPNVTAGMPYPSQLPMTVVPRRA</sequence>
<feature type="binding site" description="axial binding residue" evidence="7">
    <location>
        <position position="371"/>
    </location>
    <ligand>
        <name>heme</name>
        <dbReference type="ChEBI" id="CHEBI:30413"/>
    </ligand>
    <ligandPart>
        <name>Fe</name>
        <dbReference type="ChEBI" id="CHEBI:18248"/>
    </ligandPart>
</feature>
<dbReference type="GO" id="GO:0004497">
    <property type="term" value="F:monooxygenase activity"/>
    <property type="evidence" value="ECO:0007669"/>
    <property type="project" value="UniProtKB-KW"/>
</dbReference>
<reference evidence="9" key="2">
    <citation type="submission" date="2020-09" db="EMBL/GenBank/DDBJ databases">
        <authorList>
            <person name="Sun Q."/>
            <person name="Zhou Y."/>
        </authorList>
    </citation>
    <scope>NUCLEOTIDE SEQUENCE</scope>
    <source>
        <strain evidence="9">CGMCC 4.5737</strain>
    </source>
</reference>
<keyword evidence="4 8" id="KW-0560">Oxidoreductase</keyword>
<proteinExistence type="inferred from homology"/>
<dbReference type="Proteomes" id="UP000637578">
    <property type="component" value="Unassembled WGS sequence"/>
</dbReference>
<evidence type="ECO:0000256" key="8">
    <source>
        <dbReference type="RuleBase" id="RU000461"/>
    </source>
</evidence>
<keyword evidence="5 7" id="KW-0408">Iron</keyword>
<keyword evidence="3 7" id="KW-0479">Metal-binding</keyword>
<evidence type="ECO:0000256" key="5">
    <source>
        <dbReference type="ARBA" id="ARBA00023004"/>
    </source>
</evidence>
<dbReference type="PANTHER" id="PTHR24291">
    <property type="entry name" value="CYTOCHROME P450 FAMILY 4"/>
    <property type="match status" value="1"/>
</dbReference>
<keyword evidence="2 7" id="KW-0349">Heme</keyword>
<dbReference type="PRINTS" id="PR00463">
    <property type="entry name" value="EP450I"/>
</dbReference>
<dbReference type="PANTHER" id="PTHR24291:SF50">
    <property type="entry name" value="BIFUNCTIONAL ALBAFLAVENONE MONOOXYGENASE_TERPENE SYNTHASE"/>
    <property type="match status" value="1"/>
</dbReference>
<organism evidence="9 10">
    <name type="scientific">Longimycelium tulufanense</name>
    <dbReference type="NCBI Taxonomy" id="907463"/>
    <lineage>
        <taxon>Bacteria</taxon>
        <taxon>Bacillati</taxon>
        <taxon>Actinomycetota</taxon>
        <taxon>Actinomycetes</taxon>
        <taxon>Pseudonocardiales</taxon>
        <taxon>Pseudonocardiaceae</taxon>
        <taxon>Longimycelium</taxon>
    </lineage>
</organism>
<evidence type="ECO:0000256" key="7">
    <source>
        <dbReference type="PIRSR" id="PIRSR602401-1"/>
    </source>
</evidence>
<dbReference type="Pfam" id="PF00067">
    <property type="entry name" value="p450"/>
    <property type="match status" value="1"/>
</dbReference>
<dbReference type="InterPro" id="IPR002401">
    <property type="entry name" value="Cyt_P450_E_grp-I"/>
</dbReference>
<comment type="caution">
    <text evidence="9">The sequence shown here is derived from an EMBL/GenBank/DDBJ whole genome shotgun (WGS) entry which is preliminary data.</text>
</comment>
<dbReference type="GO" id="GO:0020037">
    <property type="term" value="F:heme binding"/>
    <property type="evidence" value="ECO:0007669"/>
    <property type="project" value="InterPro"/>
</dbReference>